<reference evidence="3" key="2">
    <citation type="submission" date="2017-09" db="EMBL/GenBank/DDBJ databases">
        <title>FDA dAtabase for Regulatory Grade micrObial Sequences (FDA-ARGOS): Supporting development and validation of Infectious Disease Dx tests.</title>
        <authorList>
            <person name="Minogue T."/>
            <person name="Wolcott M."/>
            <person name="Wasieloski L."/>
            <person name="Aguilar W."/>
            <person name="Moore D."/>
            <person name="Tallon L.J."/>
            <person name="Sadzewicz L."/>
            <person name="Ott S."/>
            <person name="Zhao X."/>
            <person name="Nagaraj S."/>
            <person name="Vavikolanu K."/>
            <person name="Aluvathingal J."/>
            <person name="Nadendla S."/>
            <person name="Sichtig H."/>
        </authorList>
    </citation>
    <scope>NUCLEOTIDE SEQUENCE</scope>
    <source>
        <strain evidence="3">FDAARGOS_390</strain>
    </source>
</reference>
<sequence length="213" mass="21826">MKTDELISMLATGVTPVDPHLPAKRFATAVAIGAGGALLLMLAVLGLRHDLATVAQTPLFWAKVALPLAIAIGALRGALRLARPGARAGGAGLLVASPVAVVWIATLVMLALTPAGERLAMVLGQTWKVCPFAISMLSIPGFVATLAALRSLAPTRLALAGAAGGLLSGAVATLVYCLHCPEMGVAFWGVWYLLGMLVPTVAGALLGPRVLRW</sequence>
<keyword evidence="1" id="KW-1133">Transmembrane helix</keyword>
<dbReference type="AlphaFoldDB" id="A0A095GC42"/>
<feature type="transmembrane region" description="Helical" evidence="1">
    <location>
        <begin position="157"/>
        <end position="179"/>
    </location>
</feature>
<dbReference type="Proteomes" id="UP001059745">
    <property type="component" value="Chromosome 2"/>
</dbReference>
<protein>
    <submittedName>
        <fullName evidence="3">DUF1109 domain-containing protein</fullName>
    </submittedName>
</protein>
<dbReference type="Proteomes" id="UP000220629">
    <property type="component" value="Unassembled WGS sequence"/>
</dbReference>
<feature type="transmembrane region" description="Helical" evidence="1">
    <location>
        <begin position="91"/>
        <end position="112"/>
    </location>
</feature>
<evidence type="ECO:0000313" key="2">
    <source>
        <dbReference type="EMBL" id="KGC14962.1"/>
    </source>
</evidence>
<accession>A0A095GC42</accession>
<reference evidence="4" key="3">
    <citation type="submission" date="2022-09" db="EMBL/GenBank/DDBJ databases">
        <title>Genomic of Burkholderia gladioli.</title>
        <authorList>
            <person name="Wu H."/>
        </authorList>
    </citation>
    <scope>NUCLEOTIDE SEQUENCE</scope>
    <source>
        <strain evidence="4">ZN-S4</strain>
    </source>
</reference>
<evidence type="ECO:0000313" key="5">
    <source>
        <dbReference type="Proteomes" id="UP000029590"/>
    </source>
</evidence>
<reference evidence="2 5" key="1">
    <citation type="submission" date="2014-04" db="EMBL/GenBank/DDBJ databases">
        <authorList>
            <person name="Bishop-Lilly K.A."/>
            <person name="Broomall S.M."/>
            <person name="Chain P.S."/>
            <person name="Chertkov O."/>
            <person name="Coyne S.R."/>
            <person name="Daligault H.E."/>
            <person name="Davenport K.W."/>
            <person name="Erkkila T."/>
            <person name="Frey K.G."/>
            <person name="Gibbons H.S."/>
            <person name="Gu W."/>
            <person name="Jaissle J."/>
            <person name="Johnson S.L."/>
            <person name="Koroleva G.I."/>
            <person name="Ladner J.T."/>
            <person name="Lo C.-C."/>
            <person name="Minogue T.D."/>
            <person name="Munk C."/>
            <person name="Palacios G.F."/>
            <person name="Redden C.L."/>
            <person name="Rosenzweig C.N."/>
            <person name="Scholz M.B."/>
            <person name="Teshima H."/>
            <person name="Xu Y."/>
        </authorList>
    </citation>
    <scope>NUCLEOTIDE SEQUENCE [LARGE SCALE GENOMIC DNA]</scope>
    <source>
        <strain evidence="2">Gladioli</strain>
        <strain evidence="5">gladioli</strain>
    </source>
</reference>
<evidence type="ECO:0000313" key="3">
    <source>
        <dbReference type="EMBL" id="PEH43357.1"/>
    </source>
</evidence>
<dbReference type="RefSeq" id="WP_036055556.1">
    <property type="nucleotide sequence ID" value="NZ_CADEPT010000003.1"/>
</dbReference>
<feature type="transmembrane region" description="Helical" evidence="1">
    <location>
        <begin position="26"/>
        <end position="47"/>
    </location>
</feature>
<proteinExistence type="predicted"/>
<organism evidence="3">
    <name type="scientific">Burkholderia gladioli</name>
    <name type="common">Pseudomonas marginata</name>
    <name type="synonym">Phytomonas marginata</name>
    <dbReference type="NCBI Taxonomy" id="28095"/>
    <lineage>
        <taxon>Bacteria</taxon>
        <taxon>Pseudomonadati</taxon>
        <taxon>Pseudomonadota</taxon>
        <taxon>Betaproteobacteria</taxon>
        <taxon>Burkholderiales</taxon>
        <taxon>Burkholderiaceae</taxon>
        <taxon>Burkholderia</taxon>
    </lineage>
</organism>
<evidence type="ECO:0000313" key="4">
    <source>
        <dbReference type="EMBL" id="UWX74124.1"/>
    </source>
</evidence>
<evidence type="ECO:0000256" key="1">
    <source>
        <dbReference type="SAM" id="Phobius"/>
    </source>
</evidence>
<dbReference type="KEGG" id="bgo:BM43_6110"/>
<keyword evidence="1" id="KW-0472">Membrane</keyword>
<dbReference type="OrthoDB" id="6059252at2"/>
<feature type="transmembrane region" description="Helical" evidence="1">
    <location>
        <begin position="132"/>
        <end position="150"/>
    </location>
</feature>
<dbReference type="InterPro" id="IPR009495">
    <property type="entry name" value="NrsF"/>
</dbReference>
<dbReference type="EMBL" id="PDDY01000001">
    <property type="protein sequence ID" value="PEH43357.1"/>
    <property type="molecule type" value="Genomic_DNA"/>
</dbReference>
<dbReference type="GeneID" id="66459766"/>
<dbReference type="EMBL" id="CP104215">
    <property type="protein sequence ID" value="UWX74124.1"/>
    <property type="molecule type" value="Genomic_DNA"/>
</dbReference>
<feature type="transmembrane region" description="Helical" evidence="1">
    <location>
        <begin position="59"/>
        <end position="79"/>
    </location>
</feature>
<dbReference type="Pfam" id="PF06532">
    <property type="entry name" value="NrsF"/>
    <property type="match status" value="1"/>
</dbReference>
<dbReference type="Proteomes" id="UP000029590">
    <property type="component" value="Unassembled WGS sequence"/>
</dbReference>
<name>A0A095GC42_BURGA</name>
<keyword evidence="1" id="KW-0812">Transmembrane</keyword>
<feature type="transmembrane region" description="Helical" evidence="1">
    <location>
        <begin position="185"/>
        <end position="207"/>
    </location>
</feature>
<gene>
    <name evidence="3" type="ORF">CRM94_15040</name>
    <name evidence="2" type="ORF">DM48_1654</name>
    <name evidence="4" type="ORF">NYZ96_21565</name>
</gene>
<dbReference type="EMBL" id="JPGG01000016">
    <property type="protein sequence ID" value="KGC14962.1"/>
    <property type="molecule type" value="Genomic_DNA"/>
</dbReference>